<dbReference type="CDD" id="cd08500">
    <property type="entry name" value="PBP2_NikA_DppA_OppA_like_4"/>
    <property type="match status" value="1"/>
</dbReference>
<keyword evidence="3" id="KW-0732">Signal</keyword>
<keyword evidence="6" id="KW-1185">Reference proteome</keyword>
<feature type="domain" description="Solute-binding protein family 5" evidence="4">
    <location>
        <begin position="122"/>
        <end position="539"/>
    </location>
</feature>
<dbReference type="RefSeq" id="WP_106256344.1">
    <property type="nucleotide sequence ID" value="NZ_CAWNSW010000012.1"/>
</dbReference>
<dbReference type="GO" id="GO:0043190">
    <property type="term" value="C:ATP-binding cassette (ABC) transporter complex"/>
    <property type="evidence" value="ECO:0007669"/>
    <property type="project" value="InterPro"/>
</dbReference>
<keyword evidence="2" id="KW-0813">Transport</keyword>
<dbReference type="GO" id="GO:0015833">
    <property type="term" value="P:peptide transport"/>
    <property type="evidence" value="ECO:0007669"/>
    <property type="project" value="TreeGrafter"/>
</dbReference>
<comment type="similarity">
    <text evidence="1">Belongs to the bacterial solute-binding protein 5 family.</text>
</comment>
<gene>
    <name evidence="5" type="ORF">C7B82_11010</name>
</gene>
<dbReference type="InterPro" id="IPR039424">
    <property type="entry name" value="SBP_5"/>
</dbReference>
<dbReference type="SUPFAM" id="SSF53850">
    <property type="entry name" value="Periplasmic binding protein-like II"/>
    <property type="match status" value="1"/>
</dbReference>
<evidence type="ECO:0000313" key="6">
    <source>
        <dbReference type="Proteomes" id="UP000239576"/>
    </source>
</evidence>
<reference evidence="6" key="1">
    <citation type="submission" date="2018-02" db="EMBL/GenBank/DDBJ databases">
        <authorList>
            <person name="Moore K."/>
            <person name="Momper L."/>
        </authorList>
    </citation>
    <scope>NUCLEOTIDE SEQUENCE [LARGE SCALE GENOMIC DNA]</scope>
    <source>
        <strain evidence="6">ULC18</strain>
    </source>
</reference>
<dbReference type="Gene3D" id="3.40.190.10">
    <property type="entry name" value="Periplasmic binding protein-like II"/>
    <property type="match status" value="1"/>
</dbReference>
<accession>A0A2T1EA35</accession>
<dbReference type="Gene3D" id="3.10.105.10">
    <property type="entry name" value="Dipeptide-binding Protein, Domain 3"/>
    <property type="match status" value="1"/>
</dbReference>
<dbReference type="PANTHER" id="PTHR30290:SF9">
    <property type="entry name" value="OLIGOPEPTIDE-BINDING PROTEIN APPA"/>
    <property type="match status" value="1"/>
</dbReference>
<name>A0A2T1EA35_9CYAN</name>
<dbReference type="InterPro" id="IPR030678">
    <property type="entry name" value="Peptide/Ni-bd"/>
</dbReference>
<protein>
    <submittedName>
        <fullName evidence="5">Peptide ABC transporter substrate-binding protein</fullName>
    </submittedName>
</protein>
<evidence type="ECO:0000259" key="4">
    <source>
        <dbReference type="Pfam" id="PF00496"/>
    </source>
</evidence>
<reference evidence="5 6" key="2">
    <citation type="submission" date="2018-03" db="EMBL/GenBank/DDBJ databases">
        <title>The ancient ancestry and fast evolution of plastids.</title>
        <authorList>
            <person name="Moore K.R."/>
            <person name="Magnabosco C."/>
            <person name="Momper L."/>
            <person name="Gold D.A."/>
            <person name="Bosak T."/>
            <person name="Fournier G.P."/>
        </authorList>
    </citation>
    <scope>NUCLEOTIDE SEQUENCE [LARGE SCALE GENOMIC DNA]</scope>
    <source>
        <strain evidence="5 6">ULC18</strain>
    </source>
</reference>
<dbReference type="GO" id="GO:1904680">
    <property type="term" value="F:peptide transmembrane transporter activity"/>
    <property type="evidence" value="ECO:0007669"/>
    <property type="project" value="TreeGrafter"/>
</dbReference>
<dbReference type="Pfam" id="PF00496">
    <property type="entry name" value="SBP_bac_5"/>
    <property type="match status" value="1"/>
</dbReference>
<dbReference type="PIRSF" id="PIRSF002741">
    <property type="entry name" value="MppA"/>
    <property type="match status" value="1"/>
</dbReference>
<dbReference type="EMBL" id="PVWK01000061">
    <property type="protein sequence ID" value="PSB29545.1"/>
    <property type="molecule type" value="Genomic_DNA"/>
</dbReference>
<dbReference type="InterPro" id="IPR000914">
    <property type="entry name" value="SBP_5_dom"/>
</dbReference>
<comment type="caution">
    <text evidence="5">The sequence shown here is derived from an EMBL/GenBank/DDBJ whole genome shotgun (WGS) entry which is preliminary data.</text>
</comment>
<evidence type="ECO:0000256" key="2">
    <source>
        <dbReference type="ARBA" id="ARBA00022448"/>
    </source>
</evidence>
<proteinExistence type="inferred from homology"/>
<dbReference type="GO" id="GO:0042597">
    <property type="term" value="C:periplasmic space"/>
    <property type="evidence" value="ECO:0007669"/>
    <property type="project" value="UniProtKB-ARBA"/>
</dbReference>
<dbReference type="PANTHER" id="PTHR30290">
    <property type="entry name" value="PERIPLASMIC BINDING COMPONENT OF ABC TRANSPORTER"/>
    <property type="match status" value="1"/>
</dbReference>
<dbReference type="OrthoDB" id="9796817at2"/>
<evidence type="ECO:0000313" key="5">
    <source>
        <dbReference type="EMBL" id="PSB29545.1"/>
    </source>
</evidence>
<dbReference type="Proteomes" id="UP000239576">
    <property type="component" value="Unassembled WGS sequence"/>
</dbReference>
<dbReference type="AlphaFoldDB" id="A0A2T1EA35"/>
<evidence type="ECO:0000256" key="1">
    <source>
        <dbReference type="ARBA" id="ARBA00005695"/>
    </source>
</evidence>
<sequence>MVSVASLVKALHHWFWLAIARFVPKLVLEGDRTLESRIRISVRTVPVRASILTIGLAIVLALPLTGCQPNQWRTQAAQGSQLVLSTITDPNTFNFANKNTFPSIFLFTYECLTLANGVTGAIEPALAESWQFSDDNKRVVFKLRPGLKWSDGAPLTADDVVFTYRDVVANPEVPTDAKEGIQIGVNKAYPDVRKLDDLRVEFILPEPFAPLLNATAGPDGIVILPKHVLAETLKTKGADGNLKFLSTWGTDTDPTQIVVNGPYVMERYIAGQRLVFRRNPYYWRKDAQGKQLPYIDRIIWQIVENLDTQLLRFRSGDMDVIGDVRPLRSEYVPLLKREEKRGKFTIQDGGPWSGTLYLTFNLNTAKAKNDKPFVDPIKSRWFNTLAFRQAVAYGIDRQRINNNLFRGLGVIQDSPISVQSPFFLKEGLKVYHYDPEKAKTLLKQAGFKYNAQGQLFDADDHRVRFNLITNANNPVRVAIGAQVQQDLGKIGIQVDYRPINFNVLIEKVNNSRDWDAHMIGFTGGIEPHAASNLWVSSGASHSFNLKPQPGQPPVQGWAPKDWETTIDRLFISGARELDATKRKAIYAEFQRVVQEQLPVIHLVNDRALMAVRDRVEGLKYTGLPSWGLWNIQELRIRE</sequence>
<evidence type="ECO:0000256" key="3">
    <source>
        <dbReference type="ARBA" id="ARBA00022729"/>
    </source>
</evidence>
<organism evidence="5 6">
    <name type="scientific">Stenomitos frigidus ULC18</name>
    <dbReference type="NCBI Taxonomy" id="2107698"/>
    <lineage>
        <taxon>Bacteria</taxon>
        <taxon>Bacillati</taxon>
        <taxon>Cyanobacteriota</taxon>
        <taxon>Cyanophyceae</taxon>
        <taxon>Leptolyngbyales</taxon>
        <taxon>Leptolyngbyaceae</taxon>
        <taxon>Stenomitos</taxon>
    </lineage>
</organism>